<name>A7A8Y7_BIFAD</name>
<accession>A7A8Y7</accession>
<proteinExistence type="predicted"/>
<evidence type="ECO:0000313" key="1">
    <source>
        <dbReference type="EMBL" id="EDN82202.1"/>
    </source>
</evidence>
<reference evidence="1 3" key="1">
    <citation type="submission" date="2007-04" db="EMBL/GenBank/DDBJ databases">
        <authorList>
            <person name="Fulton L."/>
            <person name="Clifton S."/>
            <person name="Fulton B."/>
            <person name="Xu J."/>
            <person name="Minx P."/>
            <person name="Pepin K.H."/>
            <person name="Johnson M."/>
            <person name="Thiruvilangam P."/>
            <person name="Bhonagiri V."/>
            <person name="Nash W.E."/>
            <person name="Mardis E.R."/>
            <person name="Wilson R.K."/>
        </authorList>
    </citation>
    <scope>NUCLEOTIDE SEQUENCE [LARGE SCALE GENOMIC DNA]</scope>
    <source>
        <strain evidence="1 3">L2-32</strain>
    </source>
</reference>
<dbReference type="AlphaFoldDB" id="A7A8Y7"/>
<evidence type="ECO:0000313" key="2">
    <source>
        <dbReference type="EMBL" id="EDN82203.1"/>
    </source>
</evidence>
<sequence>MQLVSDMVGGLVALLTESVD</sequence>
<protein>
    <submittedName>
        <fullName evidence="1">Uncharacterized protein</fullName>
    </submittedName>
</protein>
<reference evidence="1 3" key="2">
    <citation type="submission" date="2007-05" db="EMBL/GenBank/DDBJ databases">
        <title>Draft genome sequence of Bifidobacterium adolescentis (L2-32).</title>
        <authorList>
            <person name="Sudarsanam P."/>
            <person name="Ley R."/>
            <person name="Guruge J."/>
            <person name="Turnbaugh P.J."/>
            <person name="Mahowald M."/>
            <person name="Liep D."/>
            <person name="Gordon J."/>
        </authorList>
    </citation>
    <scope>NUCLEOTIDE SEQUENCE [LARGE SCALE GENOMIC DNA]</scope>
    <source>
        <strain evidence="1 3">L2-32</strain>
    </source>
</reference>
<dbReference type="EMBL" id="AAXD02000074">
    <property type="protein sequence ID" value="EDN82202.1"/>
    <property type="molecule type" value="Genomic_DNA"/>
</dbReference>
<evidence type="ECO:0000313" key="3">
    <source>
        <dbReference type="Proteomes" id="UP000003773"/>
    </source>
</evidence>
<dbReference type="HOGENOM" id="CLU_3428107_0_0_11"/>
<dbReference type="Proteomes" id="UP000003773">
    <property type="component" value="Unassembled WGS sequence"/>
</dbReference>
<organism evidence="1 3">
    <name type="scientific">Bifidobacterium adolescentis L2-32</name>
    <dbReference type="NCBI Taxonomy" id="411481"/>
    <lineage>
        <taxon>Bacteria</taxon>
        <taxon>Bacillati</taxon>
        <taxon>Actinomycetota</taxon>
        <taxon>Actinomycetes</taxon>
        <taxon>Bifidobacteriales</taxon>
        <taxon>Bifidobacteriaceae</taxon>
        <taxon>Bifidobacterium</taxon>
    </lineage>
</organism>
<comment type="caution">
    <text evidence="1">The sequence shown here is derived from an EMBL/GenBank/DDBJ whole genome shotgun (WGS) entry which is preliminary data.</text>
</comment>
<gene>
    <name evidence="1" type="ORF">BIFADO_02330</name>
    <name evidence="2" type="ORF">BIFADO_02331</name>
</gene>
<dbReference type="EMBL" id="AAXD02000074">
    <property type="protein sequence ID" value="EDN82203.1"/>
    <property type="molecule type" value="Genomic_DNA"/>
</dbReference>